<dbReference type="RefSeq" id="WP_274139867.1">
    <property type="nucleotide sequence ID" value="NZ_JAJUBB010000001.1"/>
</dbReference>
<dbReference type="PROSITE" id="PS51257">
    <property type="entry name" value="PROKAR_LIPOPROTEIN"/>
    <property type="match status" value="1"/>
</dbReference>
<organism evidence="2 3">
    <name type="scientific">Enterovibrio qingdaonensis</name>
    <dbReference type="NCBI Taxonomy" id="2899818"/>
    <lineage>
        <taxon>Bacteria</taxon>
        <taxon>Pseudomonadati</taxon>
        <taxon>Pseudomonadota</taxon>
        <taxon>Gammaproteobacteria</taxon>
        <taxon>Vibrionales</taxon>
        <taxon>Vibrionaceae</taxon>
        <taxon>Enterovibrio</taxon>
    </lineage>
</organism>
<evidence type="ECO:0000313" key="3">
    <source>
        <dbReference type="Proteomes" id="UP001149821"/>
    </source>
</evidence>
<accession>A0ABT5QG93</accession>
<evidence type="ECO:0000313" key="2">
    <source>
        <dbReference type="EMBL" id="MDD1779994.1"/>
    </source>
</evidence>
<dbReference type="Proteomes" id="UP001149821">
    <property type="component" value="Unassembled WGS sequence"/>
</dbReference>
<proteinExistence type="predicted"/>
<name>A0ABT5QG93_9GAMM</name>
<feature type="region of interest" description="Disordered" evidence="1">
    <location>
        <begin position="18"/>
        <end position="73"/>
    </location>
</feature>
<evidence type="ECO:0000256" key="1">
    <source>
        <dbReference type="SAM" id="MobiDB-lite"/>
    </source>
</evidence>
<sequence>MKRISLLPLLIVFLSGCNSEDSPSTNSPDSPPSVPPQAVSLADSVKKELELSYSRNEPQLDRTSSLEGKDEDGNGVRDDIDLIIADTNADDAVKKALTQTAKALQDEMKVDWDSLSETEAKDAIRELSSTSVKSHQCMAETLGSGFSRTSKTLQALTFNTKARTLHYLKGNNVADGMAFSIGDHDNACE</sequence>
<keyword evidence="3" id="KW-1185">Reference proteome</keyword>
<gene>
    <name evidence="2" type="ORF">LRP49_02175</name>
</gene>
<dbReference type="EMBL" id="JAJUBB010000001">
    <property type="protein sequence ID" value="MDD1779994.1"/>
    <property type="molecule type" value="Genomic_DNA"/>
</dbReference>
<protein>
    <recommendedName>
        <fullName evidence="4">Lipoprotein</fullName>
    </recommendedName>
</protein>
<feature type="compositionally biased region" description="Low complexity" evidence="1">
    <location>
        <begin position="18"/>
        <end position="28"/>
    </location>
</feature>
<feature type="compositionally biased region" description="Polar residues" evidence="1">
    <location>
        <begin position="53"/>
        <end position="66"/>
    </location>
</feature>
<comment type="caution">
    <text evidence="2">The sequence shown here is derived from an EMBL/GenBank/DDBJ whole genome shotgun (WGS) entry which is preliminary data.</text>
</comment>
<evidence type="ECO:0008006" key="4">
    <source>
        <dbReference type="Google" id="ProtNLM"/>
    </source>
</evidence>
<reference evidence="2" key="1">
    <citation type="submission" date="2021-12" db="EMBL/GenBank/DDBJ databases">
        <title>Enterovibrio ZSDZ35 sp. nov. and Enterovibrio ZSDZ42 sp. nov., isolated from coastal seawater in Qingdao.</title>
        <authorList>
            <person name="Zhang P."/>
        </authorList>
    </citation>
    <scope>NUCLEOTIDE SEQUENCE</scope>
    <source>
        <strain evidence="2">ZSDZ35</strain>
    </source>
</reference>